<dbReference type="EMBL" id="GGEC01073915">
    <property type="protein sequence ID" value="MBX54399.1"/>
    <property type="molecule type" value="Transcribed_RNA"/>
</dbReference>
<evidence type="ECO:0000313" key="1">
    <source>
        <dbReference type="EMBL" id="MBX54399.1"/>
    </source>
</evidence>
<dbReference type="AlphaFoldDB" id="A0A2P2PIB2"/>
<proteinExistence type="predicted"/>
<name>A0A2P2PIB2_RHIMU</name>
<organism evidence="1">
    <name type="scientific">Rhizophora mucronata</name>
    <name type="common">Asiatic mangrove</name>
    <dbReference type="NCBI Taxonomy" id="61149"/>
    <lineage>
        <taxon>Eukaryota</taxon>
        <taxon>Viridiplantae</taxon>
        <taxon>Streptophyta</taxon>
        <taxon>Embryophyta</taxon>
        <taxon>Tracheophyta</taxon>
        <taxon>Spermatophyta</taxon>
        <taxon>Magnoliopsida</taxon>
        <taxon>eudicotyledons</taxon>
        <taxon>Gunneridae</taxon>
        <taxon>Pentapetalae</taxon>
        <taxon>rosids</taxon>
        <taxon>fabids</taxon>
        <taxon>Malpighiales</taxon>
        <taxon>Rhizophoraceae</taxon>
        <taxon>Rhizophora</taxon>
    </lineage>
</organism>
<protein>
    <submittedName>
        <fullName evidence="1">Uncharacterized protein</fullName>
    </submittedName>
</protein>
<reference evidence="1" key="1">
    <citation type="submission" date="2018-02" db="EMBL/GenBank/DDBJ databases">
        <title>Rhizophora mucronata_Transcriptome.</title>
        <authorList>
            <person name="Meera S.P."/>
            <person name="Sreeshan A."/>
            <person name="Augustine A."/>
        </authorList>
    </citation>
    <scope>NUCLEOTIDE SEQUENCE</scope>
    <source>
        <tissue evidence="1">Leaf</tissue>
    </source>
</reference>
<accession>A0A2P2PIB2</accession>
<sequence>MRETLMTLMMCWMIAKVRTSTLMIGRRRSLMVTLMAMLLAVCRMKTLVLGGSWILILR</sequence>